<dbReference type="EC" id="3.1.21.-" evidence="6"/>
<dbReference type="REBASE" id="767556">
    <property type="entry name" value="S2.LboCZ1ORF6690P"/>
</dbReference>
<keyword evidence="6" id="KW-0378">Hydrolase</keyword>
<dbReference type="Gene3D" id="3.90.220.20">
    <property type="entry name" value="DNA methylase specificity domains"/>
    <property type="match status" value="2"/>
</dbReference>
<protein>
    <submittedName>
        <fullName evidence="6">Restriction endonuclease subunit S</fullName>
        <ecNumber evidence="6">3.1.21.-</ecNumber>
    </submittedName>
</protein>
<feature type="domain" description="Type I restriction modification DNA specificity" evidence="5">
    <location>
        <begin position="153"/>
        <end position="263"/>
    </location>
</feature>
<dbReference type="InterPro" id="IPR044946">
    <property type="entry name" value="Restrct_endonuc_typeI_TRD_sf"/>
</dbReference>
<evidence type="ECO:0000313" key="6">
    <source>
        <dbReference type="EMBL" id="WNZ47524.1"/>
    </source>
</evidence>
<organism evidence="6">
    <name type="scientific">Leptolyngbya boryana CZ1</name>
    <dbReference type="NCBI Taxonomy" id="3060204"/>
    <lineage>
        <taxon>Bacteria</taxon>
        <taxon>Bacillati</taxon>
        <taxon>Cyanobacteriota</taxon>
        <taxon>Cyanophyceae</taxon>
        <taxon>Leptolyngbyales</taxon>
        <taxon>Leptolyngbyaceae</taxon>
        <taxon>Leptolyngbya group</taxon>
        <taxon>Leptolyngbya</taxon>
    </lineage>
</organism>
<evidence type="ECO:0000256" key="3">
    <source>
        <dbReference type="ARBA" id="ARBA00023125"/>
    </source>
</evidence>
<dbReference type="CDD" id="cd17246">
    <property type="entry name" value="RMtype1_S_SonII-TRD2-CR2_like"/>
    <property type="match status" value="2"/>
</dbReference>
<name>A0AA96X0F7_LEPBY</name>
<dbReference type="SUPFAM" id="SSF116734">
    <property type="entry name" value="DNA methylase specificity domain"/>
    <property type="match status" value="2"/>
</dbReference>
<dbReference type="InterPro" id="IPR051212">
    <property type="entry name" value="Type-I_RE_S_subunit"/>
</dbReference>
<evidence type="ECO:0000256" key="2">
    <source>
        <dbReference type="ARBA" id="ARBA00022747"/>
    </source>
</evidence>
<keyword evidence="2" id="KW-0680">Restriction system</keyword>
<keyword evidence="6" id="KW-0540">Nuclease</keyword>
<sequence>MSIEIFLKQFELLTGAPNSATQLREIILQLAVSGKLVPQNIDDEPAAILLAKIKVEKEQLIRNSRNSRSKSKNLGIEKNFVSLPKTWEWASLEDTTLVITDGEHATPSRIMEAEIPLGTAKNIRDGFLDFKITDYVSFEVAEKCWRRCKPQHNDILMVCVGATTGRLCLLKEPPNFVIVRSVALIRPFENYIFPEYVALAMKSPLIQRQVWGNVKQSAQPCLYINKMQKLHIPVPPLAEQKRIVEKCDRLLILCNEIEKRQQQRQESLLNMNESAIAQLINAQNRDDFQHHWQLICNNFDLLYSIPETIPRLRQSILQLAVQGKLIPQDPNDEPASQMLKYIRKERCDRETNLKVKNQIATEADIVGPSEIPNSWVWATTSQVCYLILDGDHNPPKRVSTGIPHLTAKNIINNRIELNGCTYISEEDFQRVSRRYFPEAGDVILTCVGSLGRTAIVPKNLVFSADRNLAVLRPVNKFILSEYIQLVLNSPEMQRYIASADGKTAQPHIYLKQIRALLCPLPPLAEQKRIVAKVNSLLSLCDALEAKLKAVRDSSTLLMEVTARQVLVI</sequence>
<dbReference type="GO" id="GO:0016787">
    <property type="term" value="F:hydrolase activity"/>
    <property type="evidence" value="ECO:0007669"/>
    <property type="project" value="UniProtKB-KW"/>
</dbReference>
<gene>
    <name evidence="6" type="ORF">Q2T42_06730</name>
</gene>
<keyword evidence="3" id="KW-0238">DNA-binding</keyword>
<evidence type="ECO:0000256" key="1">
    <source>
        <dbReference type="ARBA" id="ARBA00010923"/>
    </source>
</evidence>
<evidence type="ECO:0000259" key="5">
    <source>
        <dbReference type="Pfam" id="PF01420"/>
    </source>
</evidence>
<proteinExistence type="inferred from homology"/>
<dbReference type="InterPro" id="IPR000055">
    <property type="entry name" value="Restrct_endonuc_typeI_TRD"/>
</dbReference>
<dbReference type="Pfam" id="PF01420">
    <property type="entry name" value="Methylase_S"/>
    <property type="match status" value="2"/>
</dbReference>
<comment type="subunit">
    <text evidence="4">The methyltransferase is composed of M and S polypeptides.</text>
</comment>
<dbReference type="PANTHER" id="PTHR43140">
    <property type="entry name" value="TYPE-1 RESTRICTION ENZYME ECOKI SPECIFICITY PROTEIN"/>
    <property type="match status" value="1"/>
</dbReference>
<dbReference type="PANTHER" id="PTHR43140:SF1">
    <property type="entry name" value="TYPE I RESTRICTION ENZYME ECOKI SPECIFICITY SUBUNIT"/>
    <property type="match status" value="1"/>
</dbReference>
<dbReference type="AlphaFoldDB" id="A0AA96X0F7"/>
<reference evidence="6" key="2">
    <citation type="submission" date="2023-07" db="EMBL/GenBank/DDBJ databases">
        <authorList>
            <person name="Bai X.-H."/>
            <person name="Wang H.-H."/>
            <person name="Wang J."/>
            <person name="Ma M.-Y."/>
            <person name="Hu H.-H."/>
            <person name="Song Z.-L."/>
            <person name="Ma H.-G."/>
            <person name="Fan Y."/>
            <person name="Du C.-Y."/>
            <person name="Xu J.-C."/>
        </authorList>
    </citation>
    <scope>NUCLEOTIDE SEQUENCE</scope>
    <source>
        <strain evidence="6">CZ1</strain>
    </source>
</reference>
<evidence type="ECO:0000256" key="4">
    <source>
        <dbReference type="ARBA" id="ARBA00038652"/>
    </source>
</evidence>
<dbReference type="GO" id="GO:0003677">
    <property type="term" value="F:DNA binding"/>
    <property type="evidence" value="ECO:0007669"/>
    <property type="project" value="UniProtKB-KW"/>
</dbReference>
<dbReference type="EMBL" id="CP130144">
    <property type="protein sequence ID" value="WNZ47524.1"/>
    <property type="molecule type" value="Genomic_DNA"/>
</dbReference>
<comment type="similarity">
    <text evidence="1">Belongs to the type-I restriction system S methylase family.</text>
</comment>
<reference evidence="6" key="1">
    <citation type="journal article" date="2023" name="Plants (Basel)">
        <title>Genomic Analysis of Leptolyngbya boryana CZ1 Reveals Efficient Carbon Fixation Modules.</title>
        <authorList>
            <person name="Bai X."/>
            <person name="Wang H."/>
            <person name="Cheng W."/>
            <person name="Wang J."/>
            <person name="Ma M."/>
            <person name="Hu H."/>
            <person name="Song Z."/>
            <person name="Ma H."/>
            <person name="Fan Y."/>
            <person name="Du C."/>
            <person name="Xu J."/>
        </authorList>
    </citation>
    <scope>NUCLEOTIDE SEQUENCE</scope>
    <source>
        <strain evidence="6">CZ1</strain>
    </source>
</reference>
<dbReference type="GO" id="GO:0004519">
    <property type="term" value="F:endonuclease activity"/>
    <property type="evidence" value="ECO:0007669"/>
    <property type="project" value="UniProtKB-KW"/>
</dbReference>
<keyword evidence="6" id="KW-0255">Endonuclease</keyword>
<dbReference type="RefSeq" id="WP_316428172.1">
    <property type="nucleotide sequence ID" value="NZ_CP130144.1"/>
</dbReference>
<dbReference type="GO" id="GO:0009307">
    <property type="term" value="P:DNA restriction-modification system"/>
    <property type="evidence" value="ECO:0007669"/>
    <property type="project" value="UniProtKB-KW"/>
</dbReference>
<accession>A0AA96X0F7</accession>
<feature type="domain" description="Type I restriction modification DNA specificity" evidence="5">
    <location>
        <begin position="399"/>
        <end position="549"/>
    </location>
</feature>